<dbReference type="PRINTS" id="PR00625">
    <property type="entry name" value="JDOMAIN"/>
</dbReference>
<proteinExistence type="predicted"/>
<evidence type="ECO:0000256" key="1">
    <source>
        <dbReference type="SAM" id="MobiDB-lite"/>
    </source>
</evidence>
<dbReference type="SUPFAM" id="SSF46565">
    <property type="entry name" value="Chaperone J-domain"/>
    <property type="match status" value="1"/>
</dbReference>
<dbReference type="STRING" id="282301.A0A1I8IZ77"/>
<evidence type="ECO:0000313" key="3">
    <source>
        <dbReference type="Proteomes" id="UP000095280"/>
    </source>
</evidence>
<dbReference type="AlphaFoldDB" id="A0A1I8IZ77"/>
<evidence type="ECO:0000259" key="2">
    <source>
        <dbReference type="PROSITE" id="PS50076"/>
    </source>
</evidence>
<dbReference type="PANTHER" id="PTHR15606">
    <property type="entry name" value="DNAJ HOMOLOG SUBFAMILY C MEMBER 8/LIPOPOLYSACCHARIDE SPECIFIC RESPONSE-7-RELATED"/>
    <property type="match status" value="1"/>
</dbReference>
<dbReference type="Gene3D" id="1.10.287.110">
    <property type="entry name" value="DnaJ domain"/>
    <property type="match status" value="1"/>
</dbReference>
<dbReference type="WBParaSite" id="maker-uti_cns_0003450-snap-gene-0.2-mRNA-1">
    <property type="protein sequence ID" value="maker-uti_cns_0003450-snap-gene-0.2-mRNA-1"/>
    <property type="gene ID" value="maker-uti_cns_0003450-snap-gene-0.2"/>
</dbReference>
<dbReference type="SMART" id="SM00271">
    <property type="entry name" value="DnaJ"/>
    <property type="match status" value="1"/>
</dbReference>
<dbReference type="WBParaSite" id="maker-uti_cns_0011904-snap-gene-0.9-mRNA-1">
    <property type="protein sequence ID" value="maker-uti_cns_0011904-snap-gene-0.9-mRNA-1"/>
    <property type="gene ID" value="maker-uti_cns_0011904-snap-gene-0.9"/>
</dbReference>
<accession>A0A1I8IZ77</accession>
<organism evidence="3 6">
    <name type="scientific">Macrostomum lignano</name>
    <dbReference type="NCBI Taxonomy" id="282301"/>
    <lineage>
        <taxon>Eukaryota</taxon>
        <taxon>Metazoa</taxon>
        <taxon>Spiralia</taxon>
        <taxon>Lophotrochozoa</taxon>
        <taxon>Platyhelminthes</taxon>
        <taxon>Rhabditophora</taxon>
        <taxon>Macrostomorpha</taxon>
        <taxon>Macrostomida</taxon>
        <taxon>Macrostomidae</taxon>
        <taxon>Macrostomum</taxon>
    </lineage>
</organism>
<dbReference type="CDD" id="cd06257">
    <property type="entry name" value="DnaJ"/>
    <property type="match status" value="1"/>
</dbReference>
<dbReference type="InterPro" id="IPR036869">
    <property type="entry name" value="J_dom_sf"/>
</dbReference>
<dbReference type="GO" id="GO:0005634">
    <property type="term" value="C:nucleus"/>
    <property type="evidence" value="ECO:0007669"/>
    <property type="project" value="TreeGrafter"/>
</dbReference>
<dbReference type="InterPro" id="IPR001623">
    <property type="entry name" value="DnaJ_domain"/>
</dbReference>
<evidence type="ECO:0000313" key="5">
    <source>
        <dbReference type="WBParaSite" id="maker-uti_cns_0006092-snap-gene-0.9-mRNA-1"/>
    </source>
</evidence>
<keyword evidence="3" id="KW-1185">Reference proteome</keyword>
<protein>
    <submittedName>
        <fullName evidence="4 5">J domain-containing protein</fullName>
    </submittedName>
</protein>
<dbReference type="PROSITE" id="PS50076">
    <property type="entry name" value="DNAJ_2"/>
    <property type="match status" value="1"/>
</dbReference>
<name>A0A1I8IZ77_9PLAT</name>
<reference evidence="4 5" key="1">
    <citation type="submission" date="2016-11" db="UniProtKB">
        <authorList>
            <consortium name="WormBaseParasite"/>
        </authorList>
    </citation>
    <scope>IDENTIFICATION</scope>
</reference>
<feature type="compositionally biased region" description="Basic and acidic residues" evidence="1">
    <location>
        <begin position="171"/>
        <end position="213"/>
    </location>
</feature>
<feature type="region of interest" description="Disordered" evidence="1">
    <location>
        <begin position="171"/>
        <end position="274"/>
    </location>
</feature>
<feature type="compositionally biased region" description="Basic and acidic residues" evidence="1">
    <location>
        <begin position="264"/>
        <end position="274"/>
    </location>
</feature>
<evidence type="ECO:0000313" key="6">
    <source>
        <dbReference type="WBParaSite" id="maker-uti_cns_0045393-snap-gene-0.2-mRNA-1"/>
    </source>
</evidence>
<feature type="compositionally biased region" description="Basic residues" evidence="1">
    <location>
        <begin position="242"/>
        <end position="251"/>
    </location>
</feature>
<feature type="region of interest" description="Disordered" evidence="1">
    <location>
        <begin position="122"/>
        <end position="149"/>
    </location>
</feature>
<dbReference type="WBParaSite" id="maker-uti_cns_0045393-snap-gene-0.2-mRNA-1">
    <property type="protein sequence ID" value="maker-uti_cns_0045393-snap-gene-0.2-mRNA-1"/>
    <property type="gene ID" value="maker-uti_cns_0045393-snap-gene-0.2"/>
</dbReference>
<feature type="compositionally biased region" description="Low complexity" evidence="1">
    <location>
        <begin position="220"/>
        <end position="237"/>
    </location>
</feature>
<sequence length="274" mass="31607">MAESQPVSESFQKFYEEVKQIEHRDAVLTPKQQIDRLNRPGSSYFNLNPFDVLQVDPETPLTEIKKKYRQMSLLVHPDKNPGTDRDRAQRAFEACNRAFKTLDTDEGYKRCLEIVEEAKRKVAESMDEKRKRRRKEGLSSEIEEDDPAGHRKAVYVQTCRLFADLEKLRQNEETRAANERKRKAVEEEAAKEAKEHQREWQKNFEESRHERTQSWRSFNAAGPAAASSAPAAVPSSGESLPKKKKKAKKGKGNQLGFGFRPPKHKAEERPQNQS</sequence>
<dbReference type="WBParaSite" id="maker-uti_cns_0006092-snap-gene-0.9-mRNA-1">
    <property type="protein sequence ID" value="maker-uti_cns_0006092-snap-gene-0.9-mRNA-1"/>
    <property type="gene ID" value="maker-uti_cns_0006092-snap-gene-0.9"/>
</dbReference>
<dbReference type="Proteomes" id="UP000095280">
    <property type="component" value="Unplaced"/>
</dbReference>
<dbReference type="OrthoDB" id="342454at2759"/>
<evidence type="ECO:0000313" key="4">
    <source>
        <dbReference type="WBParaSite" id="maker-uti_cns_0003450-snap-gene-0.2-mRNA-1"/>
    </source>
</evidence>
<dbReference type="PANTHER" id="PTHR15606:SF4">
    <property type="entry name" value="DNAJ HOMOLOG SUBFAMILY C MEMBER 8"/>
    <property type="match status" value="1"/>
</dbReference>
<dbReference type="InterPro" id="IPR042858">
    <property type="entry name" value="DNAJC8"/>
</dbReference>
<dbReference type="Pfam" id="PF00226">
    <property type="entry name" value="DnaJ"/>
    <property type="match status" value="1"/>
</dbReference>
<feature type="domain" description="J" evidence="2">
    <location>
        <begin position="48"/>
        <end position="127"/>
    </location>
</feature>